<dbReference type="EC" id="2.7.7.4" evidence="2"/>
<comment type="similarity">
    <text evidence="1">Belongs to the PAPS reductase family. CysD subfamily.</text>
</comment>
<evidence type="ECO:0000256" key="9">
    <source>
        <dbReference type="ARBA" id="ARBA00031812"/>
    </source>
</evidence>
<dbReference type="InterPro" id="IPR002500">
    <property type="entry name" value="PAPS_reduct_dom"/>
</dbReference>
<evidence type="ECO:0000256" key="4">
    <source>
        <dbReference type="ARBA" id="ARBA00022679"/>
    </source>
</evidence>
<dbReference type="GO" id="GO:0000103">
    <property type="term" value="P:sulfate assimilation"/>
    <property type="evidence" value="ECO:0007669"/>
    <property type="project" value="InterPro"/>
</dbReference>
<dbReference type="GO" id="GO:0004781">
    <property type="term" value="F:sulfate adenylyltransferase (ATP) activity"/>
    <property type="evidence" value="ECO:0007669"/>
    <property type="project" value="UniProtKB-EC"/>
</dbReference>
<dbReference type="PANTHER" id="PTHR43196:SF1">
    <property type="entry name" value="SULFATE ADENYLYLTRANSFERASE SUBUNIT 2"/>
    <property type="match status" value="1"/>
</dbReference>
<dbReference type="SUPFAM" id="SSF52402">
    <property type="entry name" value="Adenine nucleotide alpha hydrolases-like"/>
    <property type="match status" value="1"/>
</dbReference>
<evidence type="ECO:0000259" key="11">
    <source>
        <dbReference type="Pfam" id="PF01507"/>
    </source>
</evidence>
<keyword evidence="6" id="KW-0547">Nucleotide-binding</keyword>
<evidence type="ECO:0000256" key="1">
    <source>
        <dbReference type="ARBA" id="ARBA00008885"/>
    </source>
</evidence>
<dbReference type="Pfam" id="PF01507">
    <property type="entry name" value="PAPS_reduct"/>
    <property type="match status" value="1"/>
</dbReference>
<dbReference type="InterPro" id="IPR014729">
    <property type="entry name" value="Rossmann-like_a/b/a_fold"/>
</dbReference>
<dbReference type="PANTHER" id="PTHR43196">
    <property type="entry name" value="SULFATE ADENYLYLTRANSFERASE SUBUNIT 2"/>
    <property type="match status" value="1"/>
</dbReference>
<dbReference type="PIRSF" id="PIRSF002936">
    <property type="entry name" value="CysDAde_trans"/>
    <property type="match status" value="1"/>
</dbReference>
<evidence type="ECO:0000256" key="7">
    <source>
        <dbReference type="ARBA" id="ARBA00022840"/>
    </source>
</evidence>
<evidence type="ECO:0000256" key="3">
    <source>
        <dbReference type="ARBA" id="ARBA00022004"/>
    </source>
</evidence>
<comment type="catalytic activity">
    <reaction evidence="10">
        <text>sulfate + ATP + H(+) = adenosine 5'-phosphosulfate + diphosphate</text>
        <dbReference type="Rhea" id="RHEA:18133"/>
        <dbReference type="ChEBI" id="CHEBI:15378"/>
        <dbReference type="ChEBI" id="CHEBI:16189"/>
        <dbReference type="ChEBI" id="CHEBI:30616"/>
        <dbReference type="ChEBI" id="CHEBI:33019"/>
        <dbReference type="ChEBI" id="CHEBI:58243"/>
        <dbReference type="EC" id="2.7.7.4"/>
    </reaction>
</comment>
<keyword evidence="7" id="KW-0067">ATP-binding</keyword>
<keyword evidence="4 12" id="KW-0808">Transferase</keyword>
<keyword evidence="13" id="KW-1185">Reference proteome</keyword>
<evidence type="ECO:0000256" key="5">
    <source>
        <dbReference type="ARBA" id="ARBA00022695"/>
    </source>
</evidence>
<dbReference type="NCBIfam" id="NF003587">
    <property type="entry name" value="PRK05253.1"/>
    <property type="match status" value="1"/>
</dbReference>
<sequence>MVDKAKRGLRYAAPRARRVSHLNIAGLAYMDHLDQLEAESIYILREAFAKLDNIAILWSLGKDSNVVLWLARKAFFGHVPFPVMHVDTEKKFPEMYAFRDRYAKEWGLNFIRELCPPVEDTDPTLPPASRSAARKTLGLQAAVKKHGFNGLVAGIRRDEEAIRAKERYFSPRGADNSWNLKDQPPEFWNQYMTSFPKDVHVRVHPILHWTEIDIWRYTKRENIPLIDLYFSKNGKRYRSLGDQDITNPISSNAATLDEIIEELETTRIPERSGRAMDHESEDAFERLRAAGYL</sequence>
<dbReference type="EMBL" id="FYEH01000005">
    <property type="protein sequence ID" value="SNB66695.1"/>
    <property type="molecule type" value="Genomic_DNA"/>
</dbReference>
<protein>
    <recommendedName>
        <fullName evidence="3">Sulfate adenylyltransferase subunit 2</fullName>
        <ecNumber evidence="2">2.7.7.4</ecNumber>
    </recommendedName>
    <alternativeName>
        <fullName evidence="8">ATP-sulfurylase small subunit</fullName>
    </alternativeName>
    <alternativeName>
        <fullName evidence="9">Sulfate adenylate transferase</fullName>
    </alternativeName>
</protein>
<keyword evidence="5 12" id="KW-0548">Nucleotidyltransferase</keyword>
<dbReference type="GO" id="GO:0005524">
    <property type="term" value="F:ATP binding"/>
    <property type="evidence" value="ECO:0007669"/>
    <property type="project" value="UniProtKB-KW"/>
</dbReference>
<dbReference type="InterPro" id="IPR011784">
    <property type="entry name" value="SO4_adenylTrfase_ssu"/>
</dbReference>
<reference evidence="12 13" key="1">
    <citation type="submission" date="2017-06" db="EMBL/GenBank/DDBJ databases">
        <authorList>
            <person name="Kim H.J."/>
            <person name="Triplett B.A."/>
        </authorList>
    </citation>
    <scope>NUCLEOTIDE SEQUENCE [LARGE SCALE GENOMIC DNA]</scope>
    <source>
        <strain evidence="12 13">B29T1</strain>
    </source>
</reference>
<gene>
    <name evidence="12" type="ORF">SAMN07250955_105170</name>
</gene>
<dbReference type="Proteomes" id="UP000197065">
    <property type="component" value="Unassembled WGS sequence"/>
</dbReference>
<feature type="domain" description="Phosphoadenosine phosphosulphate reductase" evidence="11">
    <location>
        <begin position="53"/>
        <end position="247"/>
    </location>
</feature>
<accession>A0A212R4D7</accession>
<evidence type="ECO:0000313" key="12">
    <source>
        <dbReference type="EMBL" id="SNB66695.1"/>
    </source>
</evidence>
<name>A0A212R4D7_9PROT</name>
<evidence type="ECO:0000256" key="2">
    <source>
        <dbReference type="ARBA" id="ARBA00012391"/>
    </source>
</evidence>
<evidence type="ECO:0000313" key="13">
    <source>
        <dbReference type="Proteomes" id="UP000197065"/>
    </source>
</evidence>
<evidence type="ECO:0000256" key="6">
    <source>
        <dbReference type="ARBA" id="ARBA00022741"/>
    </source>
</evidence>
<dbReference type="InterPro" id="IPR050128">
    <property type="entry name" value="Sulfate_adenylyltrnsfr_sub2"/>
</dbReference>
<dbReference type="AlphaFoldDB" id="A0A212R4D7"/>
<dbReference type="Gene3D" id="3.40.50.620">
    <property type="entry name" value="HUPs"/>
    <property type="match status" value="1"/>
</dbReference>
<evidence type="ECO:0000256" key="8">
    <source>
        <dbReference type="ARBA" id="ARBA00030256"/>
    </source>
</evidence>
<organism evidence="12 13">
    <name type="scientific">Arboricoccus pini</name>
    <dbReference type="NCBI Taxonomy" id="1963835"/>
    <lineage>
        <taxon>Bacteria</taxon>
        <taxon>Pseudomonadati</taxon>
        <taxon>Pseudomonadota</taxon>
        <taxon>Alphaproteobacteria</taxon>
        <taxon>Geminicoccales</taxon>
        <taxon>Geminicoccaceae</taxon>
        <taxon>Arboricoccus</taxon>
    </lineage>
</organism>
<proteinExistence type="inferred from homology"/>
<evidence type="ECO:0000256" key="10">
    <source>
        <dbReference type="ARBA" id="ARBA00049370"/>
    </source>
</evidence>